<dbReference type="Gene3D" id="3.30.420.40">
    <property type="match status" value="2"/>
</dbReference>
<dbReference type="InterPro" id="IPR003494">
    <property type="entry name" value="SHS2_FtsA"/>
</dbReference>
<accession>A0ABY7K549</accession>
<dbReference type="RefSeq" id="WP_269445210.1">
    <property type="nucleotide sequence ID" value="NZ_CP097463.1"/>
</dbReference>
<dbReference type="EMBL" id="CP097463">
    <property type="protein sequence ID" value="WAX58667.1"/>
    <property type="molecule type" value="Genomic_DNA"/>
</dbReference>
<dbReference type="NCBIfam" id="TIGR01175">
    <property type="entry name" value="pilM"/>
    <property type="match status" value="1"/>
</dbReference>
<dbReference type="InterPro" id="IPR043129">
    <property type="entry name" value="ATPase_NBD"/>
</dbReference>
<dbReference type="PANTHER" id="PTHR32432">
    <property type="entry name" value="CELL DIVISION PROTEIN FTSA-RELATED"/>
    <property type="match status" value="1"/>
</dbReference>
<dbReference type="CDD" id="cd24049">
    <property type="entry name" value="ASKHA_NBD_PilM"/>
    <property type="match status" value="1"/>
</dbReference>
<organism evidence="2 3">
    <name type="scientific">Jatrophihabitans cynanchi</name>
    <dbReference type="NCBI Taxonomy" id="2944128"/>
    <lineage>
        <taxon>Bacteria</taxon>
        <taxon>Bacillati</taxon>
        <taxon>Actinomycetota</taxon>
        <taxon>Actinomycetes</taxon>
        <taxon>Jatrophihabitantales</taxon>
        <taxon>Jatrophihabitantaceae</taxon>
        <taxon>Jatrophihabitans</taxon>
    </lineage>
</organism>
<dbReference type="SMART" id="SM00842">
    <property type="entry name" value="FtsA"/>
    <property type="match status" value="1"/>
</dbReference>
<keyword evidence="3" id="KW-1185">Reference proteome</keyword>
<dbReference type="PIRSF" id="PIRSF019169">
    <property type="entry name" value="PilM"/>
    <property type="match status" value="1"/>
</dbReference>
<gene>
    <name evidence="2" type="primary">pilM</name>
    <name evidence="2" type="ORF">M6B22_07855</name>
</gene>
<proteinExistence type="predicted"/>
<protein>
    <submittedName>
        <fullName evidence="2">Type IV pilus assembly protein PilM</fullName>
    </submittedName>
</protein>
<evidence type="ECO:0000313" key="3">
    <source>
        <dbReference type="Proteomes" id="UP001164693"/>
    </source>
</evidence>
<sequence length="360" mass="37637">MKHRQVGLNKVGVINSDGHAIGIDIGATAVRAAVLAPGTLDGRPSVTVHGLGHADLPQGTVVNGVVADKDALTAALKRIWQENKFECRNVILGVASQQVLVRDMQMPNVSAEKQAKALPFLARDVIALPMDQVILDFAPLAEPEPGAETIAGLLLVSPRQPVLAAVHAAEAAGLRVARVDLSSFAALRAIADEHLSTEAVVDLGAHLSTIVIHHLGVPRLVRTLSRGSNELNDKLIESLSLSPQDAEAAKRQNGLSGPNADVARVLNAAIRPLLAEIRTSAGYFRSTNDVGPIERISLAGGGAQLFGLAQLIESEMSIPTRVVSPSQHIRNRLASKHVREDIGEAAATAVAVGLAMGAAA</sequence>
<dbReference type="Gene3D" id="3.30.1490.300">
    <property type="match status" value="1"/>
</dbReference>
<dbReference type="InterPro" id="IPR005883">
    <property type="entry name" value="PilM"/>
</dbReference>
<evidence type="ECO:0000313" key="2">
    <source>
        <dbReference type="EMBL" id="WAX58667.1"/>
    </source>
</evidence>
<evidence type="ECO:0000259" key="1">
    <source>
        <dbReference type="SMART" id="SM00842"/>
    </source>
</evidence>
<dbReference type="SUPFAM" id="SSF53067">
    <property type="entry name" value="Actin-like ATPase domain"/>
    <property type="match status" value="2"/>
</dbReference>
<feature type="domain" description="SHS2" evidence="1">
    <location>
        <begin position="20"/>
        <end position="190"/>
    </location>
</feature>
<name>A0ABY7K549_9ACTN</name>
<dbReference type="Proteomes" id="UP001164693">
    <property type="component" value="Chromosome"/>
</dbReference>
<reference evidence="2" key="1">
    <citation type="submission" date="2022-05" db="EMBL/GenBank/DDBJ databases">
        <title>Jatrophihabitans sp. SB3-54 whole genome sequence.</title>
        <authorList>
            <person name="Suh M.K."/>
            <person name="Eom M.K."/>
            <person name="Kim J.S."/>
            <person name="Kim H.S."/>
            <person name="Do H.E."/>
            <person name="Shin Y.K."/>
            <person name="Lee J.-S."/>
        </authorList>
    </citation>
    <scope>NUCLEOTIDE SEQUENCE</scope>
    <source>
        <strain evidence="2">SB3-54</strain>
    </source>
</reference>
<dbReference type="PANTHER" id="PTHR32432:SF3">
    <property type="entry name" value="ETHANOLAMINE UTILIZATION PROTEIN EUTJ"/>
    <property type="match status" value="1"/>
</dbReference>
<dbReference type="InterPro" id="IPR050696">
    <property type="entry name" value="FtsA/MreB"/>
</dbReference>
<dbReference type="Pfam" id="PF11104">
    <property type="entry name" value="PilM_2"/>
    <property type="match status" value="1"/>
</dbReference>